<evidence type="ECO:0000313" key="2">
    <source>
        <dbReference type="EMBL" id="ANS70788.1"/>
    </source>
</evidence>
<dbReference type="EMBL" id="CP016438">
    <property type="protein sequence ID" value="ANS70788.1"/>
    <property type="molecule type" value="Genomic_DNA"/>
</dbReference>
<protein>
    <recommendedName>
        <fullName evidence="1">AB hydrolase-1 domain-containing protein</fullName>
    </recommendedName>
</protein>
<dbReference type="KEGG" id="sls:SLINC_8564"/>
<sequence length="337" mass="35613">MPTFSASGVAARRGPLGVMRKTRFSRRVALRAGAAAGGLALATGGTAAQAHGSRRGTTTFVIVTGASGTPGGIDALSLRGHRTVGVGLPGHGATDAQFALDYQCPQDLQSLADRPSPMAGVGLDAYTAAAVQVVRTVAEFGPVVLYGGSMGGATLNRVGNAVPHLIDRIVYDTAFCCVDLACPEDYLMTPEGSTTLAGNLAALVVADPTAIDAVRVNYRTADSEALAGLKKLMLADASDAEFYAMLAYLQPDESLTVGSENSQVRADTWGRIPRTYIRHTDDRMIPLALQDRMIAEADRLTPHNRFDVHTVHAGHAATAEQFRQIVDILDRLPECRR</sequence>
<dbReference type="Proteomes" id="UP000092598">
    <property type="component" value="Chromosome"/>
</dbReference>
<feature type="domain" description="AB hydrolase-1" evidence="1">
    <location>
        <begin position="73"/>
        <end position="321"/>
    </location>
</feature>
<dbReference type="Gene3D" id="3.40.50.1820">
    <property type="entry name" value="alpha/beta hydrolase"/>
    <property type="match status" value="1"/>
</dbReference>
<accession>A0A1B1MQC7</accession>
<gene>
    <name evidence="2" type="ORF">SLINC_8564</name>
</gene>
<name>A0A1B1MQC7_STRLN</name>
<dbReference type="InterPro" id="IPR006311">
    <property type="entry name" value="TAT_signal"/>
</dbReference>
<evidence type="ECO:0000259" key="1">
    <source>
        <dbReference type="Pfam" id="PF12697"/>
    </source>
</evidence>
<dbReference type="GO" id="GO:0003824">
    <property type="term" value="F:catalytic activity"/>
    <property type="evidence" value="ECO:0007669"/>
    <property type="project" value="UniProtKB-ARBA"/>
</dbReference>
<dbReference type="InterPro" id="IPR000073">
    <property type="entry name" value="AB_hydrolase_1"/>
</dbReference>
<dbReference type="STRING" id="1915.SLINC_8564"/>
<dbReference type="PATRIC" id="fig|1915.4.peg.9477"/>
<dbReference type="AlphaFoldDB" id="A0A1B1MQC7"/>
<keyword evidence="3" id="KW-1185">Reference proteome</keyword>
<reference evidence="2 3" key="1">
    <citation type="submission" date="2016-07" db="EMBL/GenBank/DDBJ databases">
        <title>Enhancement of antibiotic productionsby engineered nitrateutilization in actinobacteria.</title>
        <authorList>
            <person name="Meng S.C."/>
        </authorList>
    </citation>
    <scope>NUCLEOTIDE SEQUENCE [LARGE SCALE GENOMIC DNA]</scope>
    <source>
        <strain evidence="2 3">NRRL 2936</strain>
    </source>
</reference>
<dbReference type="SUPFAM" id="SSF53474">
    <property type="entry name" value="alpha/beta-Hydrolases"/>
    <property type="match status" value="1"/>
</dbReference>
<dbReference type="Pfam" id="PF12697">
    <property type="entry name" value="Abhydrolase_6"/>
    <property type="match status" value="1"/>
</dbReference>
<dbReference type="InterPro" id="IPR029058">
    <property type="entry name" value="AB_hydrolase_fold"/>
</dbReference>
<dbReference type="InterPro" id="IPR052897">
    <property type="entry name" value="Sec-Metab_Biosynth_Hydrolase"/>
</dbReference>
<evidence type="ECO:0000313" key="3">
    <source>
        <dbReference type="Proteomes" id="UP000092598"/>
    </source>
</evidence>
<proteinExistence type="predicted"/>
<dbReference type="PANTHER" id="PTHR37017">
    <property type="entry name" value="AB HYDROLASE-1 DOMAIN-CONTAINING PROTEIN-RELATED"/>
    <property type="match status" value="1"/>
</dbReference>
<dbReference type="PANTHER" id="PTHR37017:SF10">
    <property type="entry name" value="AB HYDROLASE-1 DOMAIN-CONTAINING PROTEIN"/>
    <property type="match status" value="1"/>
</dbReference>
<organism evidence="2 3">
    <name type="scientific">Streptomyces lincolnensis</name>
    <dbReference type="NCBI Taxonomy" id="1915"/>
    <lineage>
        <taxon>Bacteria</taxon>
        <taxon>Bacillati</taxon>
        <taxon>Actinomycetota</taxon>
        <taxon>Actinomycetes</taxon>
        <taxon>Kitasatosporales</taxon>
        <taxon>Streptomycetaceae</taxon>
        <taxon>Streptomyces</taxon>
    </lineage>
</organism>
<dbReference type="PROSITE" id="PS51318">
    <property type="entry name" value="TAT"/>
    <property type="match status" value="1"/>
</dbReference>